<evidence type="ECO:0000313" key="1">
    <source>
        <dbReference type="EMBL" id="XBM48131.1"/>
    </source>
</evidence>
<protein>
    <recommendedName>
        <fullName evidence="2">DUF559 domain-containing protein</fullName>
    </recommendedName>
</protein>
<dbReference type="EMBL" id="CP157390">
    <property type="protein sequence ID" value="XBM48131.1"/>
    <property type="molecule type" value="Genomic_DNA"/>
</dbReference>
<dbReference type="Gene3D" id="3.40.960.10">
    <property type="entry name" value="VSR Endonuclease"/>
    <property type="match status" value="1"/>
</dbReference>
<accession>A0AAU7GB09</accession>
<dbReference type="AlphaFoldDB" id="A0AAU7GB09"/>
<dbReference type="RefSeq" id="WP_348788085.1">
    <property type="nucleotide sequence ID" value="NZ_CP157390.1"/>
</dbReference>
<dbReference type="SUPFAM" id="SSF52980">
    <property type="entry name" value="Restriction endonuclease-like"/>
    <property type="match status" value="1"/>
</dbReference>
<organism evidence="1">
    <name type="scientific">Leifsonia sp. NPDC080035</name>
    <dbReference type="NCBI Taxonomy" id="3143936"/>
    <lineage>
        <taxon>Bacteria</taxon>
        <taxon>Bacillati</taxon>
        <taxon>Actinomycetota</taxon>
        <taxon>Actinomycetes</taxon>
        <taxon>Micrococcales</taxon>
        <taxon>Microbacteriaceae</taxon>
        <taxon>Leifsonia</taxon>
    </lineage>
</organism>
<sequence>MDALRLRARDIRHPFHGVSSSGIPNGIRELCAAYLPVMPDGAYFSHETAAALLGVPLPPDVQPYPLHVAVARPRTAPRGRGIVGHSLGNLTGAVVDGIPVSVPAHAWCQLSGRVGRGDLVAAGDHFVGARSRPSLVTVDELAAVSARSARTKGASTRAWALPRIRFGADSRPETLLRLYLEAQGWDELDVNPPLLVDSGLVTIHPDLASVRGRVVFEYEGDGHRVDRWQWHHDIERRELLEEAGWRVIRVTSLDLFQDNAAFARRLQRFAPNVGKRDD</sequence>
<reference evidence="1" key="1">
    <citation type="submission" date="2024-05" db="EMBL/GenBank/DDBJ databases">
        <title>The Natural Products Discovery Center: Release of the First 8490 Sequenced Strains for Exploring Actinobacteria Biosynthetic Diversity.</title>
        <authorList>
            <person name="Kalkreuter E."/>
            <person name="Kautsar S.A."/>
            <person name="Yang D."/>
            <person name="Bader C.D."/>
            <person name="Teijaro C.N."/>
            <person name="Fluegel L."/>
            <person name="Davis C.M."/>
            <person name="Simpson J.R."/>
            <person name="Lauterbach L."/>
            <person name="Steele A.D."/>
            <person name="Gui C."/>
            <person name="Meng S."/>
            <person name="Li G."/>
            <person name="Viehrig K."/>
            <person name="Ye F."/>
            <person name="Su P."/>
            <person name="Kiefer A.F."/>
            <person name="Nichols A."/>
            <person name="Cepeda A.J."/>
            <person name="Yan W."/>
            <person name="Fan B."/>
            <person name="Jiang Y."/>
            <person name="Adhikari A."/>
            <person name="Zheng C.-J."/>
            <person name="Schuster L."/>
            <person name="Cowan T.M."/>
            <person name="Smanski M.J."/>
            <person name="Chevrette M.G."/>
            <person name="de Carvalho L.P.S."/>
            <person name="Shen B."/>
        </authorList>
    </citation>
    <scope>NUCLEOTIDE SEQUENCE</scope>
    <source>
        <strain evidence="1">NPDC080035</strain>
    </source>
</reference>
<evidence type="ECO:0008006" key="2">
    <source>
        <dbReference type="Google" id="ProtNLM"/>
    </source>
</evidence>
<dbReference type="InterPro" id="IPR011335">
    <property type="entry name" value="Restrct_endonuc-II-like"/>
</dbReference>
<proteinExistence type="predicted"/>
<gene>
    <name evidence="1" type="ORF">AAME72_19005</name>
</gene>
<name>A0AAU7GB09_9MICO</name>